<evidence type="ECO:0000313" key="3">
    <source>
        <dbReference type="Proteomes" id="UP000732105"/>
    </source>
</evidence>
<keyword evidence="1" id="KW-0812">Transmembrane</keyword>
<keyword evidence="3" id="KW-1185">Reference proteome</keyword>
<dbReference type="RefSeq" id="WP_171597237.1">
    <property type="nucleotide sequence ID" value="NZ_RZNH01000048.1"/>
</dbReference>
<comment type="caution">
    <text evidence="2">The sequence shown here is derived from an EMBL/GenBank/DDBJ whole genome shotgun (WGS) entry which is preliminary data.</text>
</comment>
<feature type="transmembrane region" description="Helical" evidence="1">
    <location>
        <begin position="7"/>
        <end position="28"/>
    </location>
</feature>
<sequence length="85" mass="9623">MKNAKTIIFYFLIGFSILEIPVFVFGIINTMVSLKYETENPTDCISLITGQDLCLTIQILKALIVVCIVTIVLLLVFRKRILNTN</sequence>
<evidence type="ECO:0000313" key="2">
    <source>
        <dbReference type="EMBL" id="NOU61977.1"/>
    </source>
</evidence>
<accession>A0ABX1X0Q6</accession>
<keyword evidence="1" id="KW-1133">Transmembrane helix</keyword>
<protein>
    <submittedName>
        <fullName evidence="2">Uncharacterized protein</fullName>
    </submittedName>
</protein>
<proteinExistence type="predicted"/>
<organism evidence="2 3">
    <name type="scientific">Marinifilum caeruleilacunae</name>
    <dbReference type="NCBI Taxonomy" id="2499076"/>
    <lineage>
        <taxon>Bacteria</taxon>
        <taxon>Pseudomonadati</taxon>
        <taxon>Bacteroidota</taxon>
        <taxon>Bacteroidia</taxon>
        <taxon>Marinilabiliales</taxon>
        <taxon>Marinifilaceae</taxon>
    </lineage>
</organism>
<name>A0ABX1X0Q6_9BACT</name>
<feature type="transmembrane region" description="Helical" evidence="1">
    <location>
        <begin position="55"/>
        <end position="77"/>
    </location>
</feature>
<dbReference type="EMBL" id="RZNH01000048">
    <property type="protein sequence ID" value="NOU61977.1"/>
    <property type="molecule type" value="Genomic_DNA"/>
</dbReference>
<evidence type="ECO:0000256" key="1">
    <source>
        <dbReference type="SAM" id="Phobius"/>
    </source>
</evidence>
<keyword evidence="1" id="KW-0472">Membrane</keyword>
<gene>
    <name evidence="2" type="ORF">ELS83_19440</name>
</gene>
<reference evidence="2 3" key="1">
    <citation type="submission" date="2018-12" db="EMBL/GenBank/DDBJ databases">
        <title>Marinifilum JC070 sp. nov., a marine bacterium isolated from Yongle Blue Hole in the South China Sea.</title>
        <authorList>
            <person name="Fu T."/>
        </authorList>
    </citation>
    <scope>NUCLEOTIDE SEQUENCE [LARGE SCALE GENOMIC DNA]</scope>
    <source>
        <strain evidence="2 3">JC070</strain>
    </source>
</reference>
<dbReference type="Proteomes" id="UP000732105">
    <property type="component" value="Unassembled WGS sequence"/>
</dbReference>